<dbReference type="CDD" id="cd09917">
    <property type="entry name" value="F-box_SF"/>
    <property type="match status" value="1"/>
</dbReference>
<feature type="domain" description="F-box" evidence="1">
    <location>
        <begin position="7"/>
        <end position="37"/>
    </location>
</feature>
<evidence type="ECO:0000313" key="2">
    <source>
        <dbReference type="EMBL" id="KAG2190885.1"/>
    </source>
</evidence>
<comment type="caution">
    <text evidence="2">The sequence shown here is derived from an EMBL/GenBank/DDBJ whole genome shotgun (WGS) entry which is preliminary data.</text>
</comment>
<proteinExistence type="predicted"/>
<dbReference type="Proteomes" id="UP000650833">
    <property type="component" value="Unassembled WGS sequence"/>
</dbReference>
<dbReference type="EMBL" id="JAEPRC010000895">
    <property type="protein sequence ID" value="KAG2190885.1"/>
    <property type="molecule type" value="Genomic_DNA"/>
</dbReference>
<dbReference type="OrthoDB" id="2272119at2759"/>
<protein>
    <recommendedName>
        <fullName evidence="1">F-box domain-containing protein</fullName>
    </recommendedName>
</protein>
<sequence>MINILSEELILKIIKDLNSASDVAKCRLVCKGWNRLAEPVMLGKEVIIRSEEGALSLYAHLYSKPAFGKLIKQLTFEEDYLPVALLKGLLHFAFTPNMEYMTGSVSTDQLYILMNTIADKSPTKFLNLKTIPHPDSFSNVYNNSLITFKDTLQDLVFHVEDVEEDDIWDMANQLETFKCLTKLTLSGPLLTVFNLEDILNGCSHLEELTVNIKLQINILGKIEVDAWSATNVKILDSVKKVFIRRECRCDLLEYLLFKYPKIETIEIDVLLTPLVTARNNLQRILNVIKKIHSSKVKLLFKEQDLADSLKYIMADGTRFTISDVSGSEFSVIINRP</sequence>
<gene>
    <name evidence="2" type="ORF">INT46_002155</name>
</gene>
<name>A0A8H7QEY9_9FUNG</name>
<evidence type="ECO:0000259" key="1">
    <source>
        <dbReference type="Pfam" id="PF12937"/>
    </source>
</evidence>
<dbReference type="Gene3D" id="3.80.10.10">
    <property type="entry name" value="Ribonuclease Inhibitor"/>
    <property type="match status" value="1"/>
</dbReference>
<dbReference type="InterPro" id="IPR032675">
    <property type="entry name" value="LRR_dom_sf"/>
</dbReference>
<reference evidence="2" key="1">
    <citation type="submission" date="2020-12" db="EMBL/GenBank/DDBJ databases">
        <title>Metabolic potential, ecology and presence of endohyphal bacteria is reflected in genomic diversity of Mucoromycotina.</title>
        <authorList>
            <person name="Muszewska A."/>
            <person name="Okrasinska A."/>
            <person name="Steczkiewicz K."/>
            <person name="Drgas O."/>
            <person name="Orlowska M."/>
            <person name="Perlinska-Lenart U."/>
            <person name="Aleksandrzak-Piekarczyk T."/>
            <person name="Szatraj K."/>
            <person name="Zielenkiewicz U."/>
            <person name="Pilsyk S."/>
            <person name="Malc E."/>
            <person name="Mieczkowski P."/>
            <person name="Kruszewska J.S."/>
            <person name="Biernat P."/>
            <person name="Pawlowska J."/>
        </authorList>
    </citation>
    <scope>NUCLEOTIDE SEQUENCE</scope>
    <source>
        <strain evidence="2">CBS 226.32</strain>
    </source>
</reference>
<organism evidence="2 3">
    <name type="scientific">Mucor plumbeus</name>
    <dbReference type="NCBI Taxonomy" id="97098"/>
    <lineage>
        <taxon>Eukaryota</taxon>
        <taxon>Fungi</taxon>
        <taxon>Fungi incertae sedis</taxon>
        <taxon>Mucoromycota</taxon>
        <taxon>Mucoromycotina</taxon>
        <taxon>Mucoromycetes</taxon>
        <taxon>Mucorales</taxon>
        <taxon>Mucorineae</taxon>
        <taxon>Mucoraceae</taxon>
        <taxon>Mucor</taxon>
    </lineage>
</organism>
<dbReference type="InterPro" id="IPR001810">
    <property type="entry name" value="F-box_dom"/>
</dbReference>
<keyword evidence="3" id="KW-1185">Reference proteome</keyword>
<dbReference type="InterPro" id="IPR036047">
    <property type="entry name" value="F-box-like_dom_sf"/>
</dbReference>
<dbReference type="SUPFAM" id="SSF81383">
    <property type="entry name" value="F-box domain"/>
    <property type="match status" value="1"/>
</dbReference>
<dbReference type="AlphaFoldDB" id="A0A8H7QEY9"/>
<dbReference type="SUPFAM" id="SSF52047">
    <property type="entry name" value="RNI-like"/>
    <property type="match status" value="1"/>
</dbReference>
<dbReference type="Pfam" id="PF12937">
    <property type="entry name" value="F-box-like"/>
    <property type="match status" value="1"/>
</dbReference>
<evidence type="ECO:0000313" key="3">
    <source>
        <dbReference type="Proteomes" id="UP000650833"/>
    </source>
</evidence>
<accession>A0A8H7QEY9</accession>